<sequence>MSSLLFLFFFGSAQGVLMTYLSHCASLFPHLFLSLFYFCLFIFNLTLIVFSFTLYKKDSP</sequence>
<keyword evidence="2" id="KW-0732">Signal</keyword>
<accession>A0AAV0AUA9</accession>
<feature type="signal peptide" evidence="2">
    <location>
        <begin position="1"/>
        <end position="15"/>
    </location>
</feature>
<reference evidence="3" key="1">
    <citation type="submission" date="2022-06" db="EMBL/GenBank/DDBJ databases">
        <authorList>
            <consortium name="SYNGENTA / RWTH Aachen University"/>
        </authorList>
    </citation>
    <scope>NUCLEOTIDE SEQUENCE</scope>
</reference>
<dbReference type="AlphaFoldDB" id="A0AAV0AUA9"/>
<comment type="caution">
    <text evidence="3">The sequence shown here is derived from an EMBL/GenBank/DDBJ whole genome shotgun (WGS) entry which is preliminary data.</text>
</comment>
<dbReference type="EMBL" id="CALTRL010001666">
    <property type="protein sequence ID" value="CAH7673318.1"/>
    <property type="molecule type" value="Genomic_DNA"/>
</dbReference>
<protein>
    <submittedName>
        <fullName evidence="3">Uncharacterized protein</fullName>
    </submittedName>
</protein>
<keyword evidence="4" id="KW-1185">Reference proteome</keyword>
<evidence type="ECO:0000313" key="4">
    <source>
        <dbReference type="Proteomes" id="UP001153365"/>
    </source>
</evidence>
<organism evidence="3 4">
    <name type="scientific">Phakopsora pachyrhizi</name>
    <name type="common">Asian soybean rust disease fungus</name>
    <dbReference type="NCBI Taxonomy" id="170000"/>
    <lineage>
        <taxon>Eukaryota</taxon>
        <taxon>Fungi</taxon>
        <taxon>Dikarya</taxon>
        <taxon>Basidiomycota</taxon>
        <taxon>Pucciniomycotina</taxon>
        <taxon>Pucciniomycetes</taxon>
        <taxon>Pucciniales</taxon>
        <taxon>Phakopsoraceae</taxon>
        <taxon>Phakopsora</taxon>
    </lineage>
</organism>
<gene>
    <name evidence="3" type="ORF">PPACK8108_LOCUS8206</name>
</gene>
<keyword evidence="1" id="KW-0812">Transmembrane</keyword>
<dbReference type="Proteomes" id="UP001153365">
    <property type="component" value="Unassembled WGS sequence"/>
</dbReference>
<feature type="transmembrane region" description="Helical" evidence="1">
    <location>
        <begin position="31"/>
        <end position="55"/>
    </location>
</feature>
<feature type="chain" id="PRO_5043818618" evidence="2">
    <location>
        <begin position="16"/>
        <end position="60"/>
    </location>
</feature>
<keyword evidence="1" id="KW-0472">Membrane</keyword>
<keyword evidence="1" id="KW-1133">Transmembrane helix</keyword>
<proteinExistence type="predicted"/>
<name>A0AAV0AUA9_PHAPC</name>
<evidence type="ECO:0000256" key="1">
    <source>
        <dbReference type="SAM" id="Phobius"/>
    </source>
</evidence>
<evidence type="ECO:0000313" key="3">
    <source>
        <dbReference type="EMBL" id="CAH7673318.1"/>
    </source>
</evidence>
<evidence type="ECO:0000256" key="2">
    <source>
        <dbReference type="SAM" id="SignalP"/>
    </source>
</evidence>